<accession>A0AAD5TN50</accession>
<dbReference type="EMBL" id="JADGJQ010000011">
    <property type="protein sequence ID" value="KAJ3181719.1"/>
    <property type="molecule type" value="Genomic_DNA"/>
</dbReference>
<organism evidence="2 3">
    <name type="scientific">Geranomyces variabilis</name>
    <dbReference type="NCBI Taxonomy" id="109894"/>
    <lineage>
        <taxon>Eukaryota</taxon>
        <taxon>Fungi</taxon>
        <taxon>Fungi incertae sedis</taxon>
        <taxon>Chytridiomycota</taxon>
        <taxon>Chytridiomycota incertae sedis</taxon>
        <taxon>Chytridiomycetes</taxon>
        <taxon>Spizellomycetales</taxon>
        <taxon>Powellomycetaceae</taxon>
        <taxon>Geranomyces</taxon>
    </lineage>
</organism>
<evidence type="ECO:0000256" key="1">
    <source>
        <dbReference type="SAM" id="MobiDB-lite"/>
    </source>
</evidence>
<sequence>MPLPPADDFYNQFLEEASDDELEALEEAYKNPAVVAERAAWETLRTPLAAKQNAGPKAPQETKKPLEPQETAHRPTTRSITASQRLYGFGKWIRAAKERTTKDFEDYVEELGRFSDALGDGERMDLTSGKIKAFKRPFDGAFIVRWRINGHRVVTECKGNLLYLTTVCSKYEYTRAM</sequence>
<comment type="caution">
    <text evidence="2">The sequence shown here is derived from an EMBL/GenBank/DDBJ whole genome shotgun (WGS) entry which is preliminary data.</text>
</comment>
<evidence type="ECO:0000313" key="3">
    <source>
        <dbReference type="Proteomes" id="UP001212152"/>
    </source>
</evidence>
<evidence type="ECO:0000313" key="2">
    <source>
        <dbReference type="EMBL" id="KAJ3181719.1"/>
    </source>
</evidence>
<name>A0AAD5TN50_9FUNG</name>
<keyword evidence="3" id="KW-1185">Reference proteome</keyword>
<reference evidence="2" key="1">
    <citation type="submission" date="2020-05" db="EMBL/GenBank/DDBJ databases">
        <title>Phylogenomic resolution of chytrid fungi.</title>
        <authorList>
            <person name="Stajich J.E."/>
            <person name="Amses K."/>
            <person name="Simmons R."/>
            <person name="Seto K."/>
            <person name="Myers J."/>
            <person name="Bonds A."/>
            <person name="Quandt C.A."/>
            <person name="Barry K."/>
            <person name="Liu P."/>
            <person name="Grigoriev I."/>
            <person name="Longcore J.E."/>
            <person name="James T.Y."/>
        </authorList>
    </citation>
    <scope>NUCLEOTIDE SEQUENCE</scope>
    <source>
        <strain evidence="2">JEL0379</strain>
    </source>
</reference>
<gene>
    <name evidence="2" type="ORF">HDU87_000737</name>
</gene>
<proteinExistence type="predicted"/>
<feature type="region of interest" description="Disordered" evidence="1">
    <location>
        <begin position="46"/>
        <end position="80"/>
    </location>
</feature>
<protein>
    <submittedName>
        <fullName evidence="2">Uncharacterized protein</fullName>
    </submittedName>
</protein>
<dbReference type="Proteomes" id="UP001212152">
    <property type="component" value="Unassembled WGS sequence"/>
</dbReference>
<feature type="compositionally biased region" description="Basic and acidic residues" evidence="1">
    <location>
        <begin position="60"/>
        <end position="73"/>
    </location>
</feature>
<dbReference type="AlphaFoldDB" id="A0AAD5TN50"/>